<dbReference type="KEGG" id="fat:DVK85_10805"/>
<feature type="transmembrane region" description="Helical" evidence="1">
    <location>
        <begin position="74"/>
        <end position="93"/>
    </location>
</feature>
<feature type="transmembrane region" description="Helical" evidence="1">
    <location>
        <begin position="234"/>
        <end position="254"/>
    </location>
</feature>
<keyword evidence="1" id="KW-1133">Transmembrane helix</keyword>
<sequence length="294" mass="33174">MEFLKRFSLNNLLLLAFGLFIFRYGFLDQQPGLPLALNHWQYALMVLATVLVAAGGFFIYNYHSSDYQSHEGKAYNIYALLTLAGVGIGYYLSDHIGKPMIVAVLIIAAAIIYLYATSLKQMLLVSNFIVATAVAMSIIVIGVYNLYPIILPGNKVYLATVFELMLDYTLFIFIITFILTLVYNLRNANTDYNSGNTTLPIVIGKDRTIKVVFFTMFIPLALLAYYGNKYLLNLTFALGYGLFFVAAPIIYFLVKIWTAKTTKDFNHLIFILKLILFFTIISIAAITYNIQHNA</sequence>
<evidence type="ECO:0000313" key="2">
    <source>
        <dbReference type="EMBL" id="AXG74691.1"/>
    </source>
</evidence>
<proteinExistence type="predicted"/>
<feature type="transmembrane region" description="Helical" evidence="1">
    <location>
        <begin position="128"/>
        <end position="150"/>
    </location>
</feature>
<dbReference type="AlphaFoldDB" id="A0A345HDN1"/>
<organism evidence="2 3">
    <name type="scientific">Flavobacterium arcticum</name>
    <dbReference type="NCBI Taxonomy" id="1784713"/>
    <lineage>
        <taxon>Bacteria</taxon>
        <taxon>Pseudomonadati</taxon>
        <taxon>Bacteroidota</taxon>
        <taxon>Flavobacteriia</taxon>
        <taxon>Flavobacteriales</taxon>
        <taxon>Flavobacteriaceae</taxon>
        <taxon>Flavobacterium</taxon>
    </lineage>
</organism>
<feature type="transmembrane region" description="Helical" evidence="1">
    <location>
        <begin position="39"/>
        <end position="62"/>
    </location>
</feature>
<keyword evidence="1" id="KW-0472">Membrane</keyword>
<keyword evidence="3" id="KW-1185">Reference proteome</keyword>
<keyword evidence="1" id="KW-0812">Transmembrane</keyword>
<gene>
    <name evidence="2" type="ORF">DVK85_10805</name>
</gene>
<dbReference type="RefSeq" id="WP_114678449.1">
    <property type="nucleotide sequence ID" value="NZ_CP031188.1"/>
</dbReference>
<feature type="transmembrane region" description="Helical" evidence="1">
    <location>
        <begin position="7"/>
        <end position="27"/>
    </location>
</feature>
<reference evidence="2 3" key="1">
    <citation type="submission" date="2018-07" db="EMBL/GenBank/DDBJ databases">
        <title>Complete genome sequence of Flavobacterium arcticum type strain SM1502T.</title>
        <authorList>
            <person name="Li Y."/>
            <person name="Li D.-D."/>
        </authorList>
    </citation>
    <scope>NUCLEOTIDE SEQUENCE [LARGE SCALE GENOMIC DNA]</scope>
    <source>
        <strain evidence="2 3">SM1502</strain>
    </source>
</reference>
<feature type="transmembrane region" description="Helical" evidence="1">
    <location>
        <begin position="99"/>
        <end position="116"/>
    </location>
</feature>
<evidence type="ECO:0000256" key="1">
    <source>
        <dbReference type="SAM" id="Phobius"/>
    </source>
</evidence>
<keyword evidence="2" id="KW-0808">Transferase</keyword>
<accession>A0A345HDN1</accession>
<dbReference type="Proteomes" id="UP000253951">
    <property type="component" value="Chromosome"/>
</dbReference>
<dbReference type="OrthoDB" id="9811562at2"/>
<dbReference type="EMBL" id="CP031188">
    <property type="protein sequence ID" value="AXG74691.1"/>
    <property type="molecule type" value="Genomic_DNA"/>
</dbReference>
<feature type="transmembrane region" description="Helical" evidence="1">
    <location>
        <begin position="156"/>
        <end position="183"/>
    </location>
</feature>
<evidence type="ECO:0000313" key="3">
    <source>
        <dbReference type="Proteomes" id="UP000253951"/>
    </source>
</evidence>
<feature type="transmembrane region" description="Helical" evidence="1">
    <location>
        <begin position="266"/>
        <end position="288"/>
    </location>
</feature>
<name>A0A345HDN1_9FLAO</name>
<dbReference type="GO" id="GO:0016740">
    <property type="term" value="F:transferase activity"/>
    <property type="evidence" value="ECO:0007669"/>
    <property type="project" value="UniProtKB-KW"/>
</dbReference>
<feature type="transmembrane region" description="Helical" evidence="1">
    <location>
        <begin position="211"/>
        <end position="228"/>
    </location>
</feature>
<protein>
    <submittedName>
        <fullName evidence="2">Prenyltransferase</fullName>
    </submittedName>
</protein>